<comment type="caution">
    <text evidence="1">The sequence shown here is derived from an EMBL/GenBank/DDBJ whole genome shotgun (WGS) entry which is preliminary data.</text>
</comment>
<keyword evidence="2" id="KW-1185">Reference proteome</keyword>
<sequence length="232" mass="25725">MVGVNNAQVPGYLFVWTNVDPAHEDDFNKWYDREHVEERIALPGFVSGIRYIAEDDSRRYLGLYRTSSLDAFRSEAYRQAFGHQTAWSVTNLGRMRDCMRRVCTVEAETGVGTGAVLAVLRLGRPAQAGDVEMLSRWGRDLQTVDGIIATRVLLPDVGLSSPLPAEKTEGRVLDPIFLVEATSEEAIRTALARPSREAPPAMSPAMLRVMWQLTEADLAAARTSESLEGLCR</sequence>
<protein>
    <submittedName>
        <fullName evidence="1">Uncharacterized protein</fullName>
    </submittedName>
</protein>
<dbReference type="RefSeq" id="WP_101252505.1">
    <property type="nucleotide sequence ID" value="NZ_PIUM01000028.1"/>
</dbReference>
<proteinExistence type="predicted"/>
<accession>A0A2N3PQQ3</accession>
<organism evidence="1 2">
    <name type="scientific">Telmatospirillum siberiense</name>
    <dbReference type="NCBI Taxonomy" id="382514"/>
    <lineage>
        <taxon>Bacteria</taxon>
        <taxon>Pseudomonadati</taxon>
        <taxon>Pseudomonadota</taxon>
        <taxon>Alphaproteobacteria</taxon>
        <taxon>Rhodospirillales</taxon>
        <taxon>Rhodospirillaceae</taxon>
        <taxon>Telmatospirillum</taxon>
    </lineage>
</organism>
<reference evidence="2" key="1">
    <citation type="submission" date="2017-12" db="EMBL/GenBank/DDBJ databases">
        <title>Draft genome sequence of Telmatospirillum siberiense 26-4b1T, an acidotolerant peatland alphaproteobacterium potentially involved in sulfur cycling.</title>
        <authorList>
            <person name="Hausmann B."/>
            <person name="Pjevac P."/>
            <person name="Schreck K."/>
            <person name="Herbold C.W."/>
            <person name="Daims H."/>
            <person name="Wagner M."/>
            <person name="Pester M."/>
            <person name="Loy A."/>
        </authorList>
    </citation>
    <scope>NUCLEOTIDE SEQUENCE [LARGE SCALE GENOMIC DNA]</scope>
    <source>
        <strain evidence="2">26-4b1</strain>
    </source>
</reference>
<name>A0A2N3PQQ3_9PROT</name>
<dbReference type="OrthoDB" id="3034735at2"/>
<dbReference type="InterPro" id="IPR011008">
    <property type="entry name" value="Dimeric_a/b-barrel"/>
</dbReference>
<dbReference type="AlphaFoldDB" id="A0A2N3PQQ3"/>
<dbReference type="Proteomes" id="UP000233293">
    <property type="component" value="Unassembled WGS sequence"/>
</dbReference>
<dbReference type="EMBL" id="PIUM01000028">
    <property type="protein sequence ID" value="PKU22712.1"/>
    <property type="molecule type" value="Genomic_DNA"/>
</dbReference>
<dbReference type="SUPFAM" id="SSF54909">
    <property type="entry name" value="Dimeric alpha+beta barrel"/>
    <property type="match status" value="1"/>
</dbReference>
<evidence type="ECO:0000313" key="2">
    <source>
        <dbReference type="Proteomes" id="UP000233293"/>
    </source>
</evidence>
<evidence type="ECO:0000313" key="1">
    <source>
        <dbReference type="EMBL" id="PKU22712.1"/>
    </source>
</evidence>
<gene>
    <name evidence="1" type="ORF">CWS72_20515</name>
</gene>